<dbReference type="NCBIfam" id="NF011443">
    <property type="entry name" value="PRK14869.1-5"/>
    <property type="match status" value="1"/>
</dbReference>
<sequence>MKQNLIFGHKTPDTDSVCAAIALSSLKNSLNEPSKPYVLGMINKETEFVLKHFHVEVPELLNNVKIQIKDLDYERIRPFMKYQSVHFAYFYMNENKLRTLPIVDDDGNLSGIITMKDIAMSLINTDQKHLCTLYDNIIETLLGKNILKFDRVIDGEVVVASFEEKTLRRNDIIDRNSIVIVGDRYDVIAYSIEIGVKLIIVTGDLEIPDDLIQMATTNKVNIISTAYQTYYTAKNIMLSKYVEDIMKSHDIMMFCDEDDLNDCKEDIEQSRHSKFPIISRDKKYLGLLSRNHLINPQRKRVILVDHNEMNQSAEGIEEAEILEVIDHHKIGDIRTSIPISFRNNPVGSSNTIIFYMYRENNIEIPKEVAGLMLSGIISDTLLFKSPTTTNRDRIAVDELLKIVDIDLHEYAMEMFKAGTSLEGKTMEEIIYQDFKKFNLEYKNVGISQVFTLDINQIMNKKDEFIKLIDEITFDKDYFLIIMAVTDIVNEGSYMFYTSSKERLVKGIFDEEETFQGMYVDKCVSRKKQIVPKIINALRLIRQ</sequence>
<name>A0A562J477_9FIRM</name>
<dbReference type="SUPFAM" id="SSF64182">
    <property type="entry name" value="DHH phosphoesterases"/>
    <property type="match status" value="1"/>
</dbReference>
<dbReference type="InterPro" id="IPR000644">
    <property type="entry name" value="CBS_dom"/>
</dbReference>
<dbReference type="Proteomes" id="UP000315343">
    <property type="component" value="Unassembled WGS sequence"/>
</dbReference>
<comment type="caution">
    <text evidence="10">The sequence shown here is derived from an EMBL/GenBank/DDBJ whole genome shotgun (WGS) entry which is preliminary data.</text>
</comment>
<evidence type="ECO:0000313" key="10">
    <source>
        <dbReference type="EMBL" id="TWH77927.1"/>
    </source>
</evidence>
<dbReference type="EMBL" id="VLKH01000011">
    <property type="protein sequence ID" value="TWH77927.1"/>
    <property type="molecule type" value="Genomic_DNA"/>
</dbReference>
<evidence type="ECO:0000259" key="9">
    <source>
        <dbReference type="PROSITE" id="PS51371"/>
    </source>
</evidence>
<comment type="cofactor">
    <cofactor evidence="1">
        <name>Mn(2+)</name>
        <dbReference type="ChEBI" id="CHEBI:29035"/>
    </cofactor>
</comment>
<dbReference type="EC" id="3.6.1.1" evidence="2"/>
<dbReference type="InterPro" id="IPR046342">
    <property type="entry name" value="CBS_dom_sf"/>
</dbReference>
<evidence type="ECO:0000313" key="11">
    <source>
        <dbReference type="Proteomes" id="UP000315343"/>
    </source>
</evidence>
<dbReference type="Gene3D" id="3.90.1640.10">
    <property type="entry name" value="inorganic pyrophosphatase (n-terminal core)"/>
    <property type="match status" value="2"/>
</dbReference>
<dbReference type="Gene3D" id="3.10.580.10">
    <property type="entry name" value="CBS-domain"/>
    <property type="match status" value="1"/>
</dbReference>
<dbReference type="SUPFAM" id="SSF54631">
    <property type="entry name" value="CBS-domain pair"/>
    <property type="match status" value="1"/>
</dbReference>
<evidence type="ECO:0000256" key="6">
    <source>
        <dbReference type="ARBA" id="ARBA00032535"/>
    </source>
</evidence>
<organism evidence="10 11">
    <name type="scientific">Sedimentibacter saalensis</name>
    <dbReference type="NCBI Taxonomy" id="130788"/>
    <lineage>
        <taxon>Bacteria</taxon>
        <taxon>Bacillati</taxon>
        <taxon>Bacillota</taxon>
        <taxon>Tissierellia</taxon>
        <taxon>Sedimentibacter</taxon>
    </lineage>
</organism>
<dbReference type="PANTHER" id="PTHR12112:SF22">
    <property type="entry name" value="MANGANESE-DEPENDENT INORGANIC PYROPHOSPHATASE-RELATED"/>
    <property type="match status" value="1"/>
</dbReference>
<dbReference type="NCBIfam" id="NF003877">
    <property type="entry name" value="PRK05427.1"/>
    <property type="match status" value="1"/>
</dbReference>
<keyword evidence="3" id="KW-0479">Metal-binding</keyword>
<keyword evidence="8" id="KW-0129">CBS domain</keyword>
<dbReference type="Pfam" id="PF00571">
    <property type="entry name" value="CBS"/>
    <property type="match status" value="2"/>
</dbReference>
<evidence type="ECO:0000256" key="3">
    <source>
        <dbReference type="ARBA" id="ARBA00022723"/>
    </source>
</evidence>
<dbReference type="Pfam" id="PF02833">
    <property type="entry name" value="DHHA2"/>
    <property type="match status" value="1"/>
</dbReference>
<evidence type="ECO:0000256" key="8">
    <source>
        <dbReference type="PROSITE-ProRule" id="PRU00703"/>
    </source>
</evidence>
<accession>A0A562J477</accession>
<gene>
    <name evidence="10" type="ORF">LY60_03115</name>
</gene>
<evidence type="ECO:0000256" key="1">
    <source>
        <dbReference type="ARBA" id="ARBA00001936"/>
    </source>
</evidence>
<keyword evidence="5" id="KW-0464">Manganese</keyword>
<protein>
    <recommendedName>
        <fullName evidence="2">inorganic diphosphatase</fullName>
        <ecNumber evidence="2">3.6.1.1</ecNumber>
    </recommendedName>
    <alternativeName>
        <fullName evidence="6">Pyrophosphate phospho-hydrolase</fullName>
    </alternativeName>
</protein>
<dbReference type="Gene3D" id="3.10.310.20">
    <property type="entry name" value="DHHA2 domain"/>
    <property type="match status" value="1"/>
</dbReference>
<dbReference type="NCBIfam" id="NF011442">
    <property type="entry name" value="PRK14869.1-4"/>
    <property type="match status" value="1"/>
</dbReference>
<dbReference type="Pfam" id="PF07085">
    <property type="entry name" value="DRTGG"/>
    <property type="match status" value="1"/>
</dbReference>
<dbReference type="OrthoDB" id="9766150at2"/>
<dbReference type="InterPro" id="IPR004097">
    <property type="entry name" value="DHHA2"/>
</dbReference>
<dbReference type="SMART" id="SM01131">
    <property type="entry name" value="DHHA2"/>
    <property type="match status" value="1"/>
</dbReference>
<dbReference type="FunFam" id="3.90.1640.10:FF:000001">
    <property type="entry name" value="Probable manganese-dependent inorganic pyrophosphatase"/>
    <property type="match status" value="1"/>
</dbReference>
<dbReference type="Pfam" id="PF01368">
    <property type="entry name" value="DHH"/>
    <property type="match status" value="1"/>
</dbReference>
<dbReference type="SUPFAM" id="SSF75138">
    <property type="entry name" value="HprK N-terminal domain-like"/>
    <property type="match status" value="1"/>
</dbReference>
<dbReference type="InterPro" id="IPR001667">
    <property type="entry name" value="DDH_dom"/>
</dbReference>
<evidence type="ECO:0000256" key="4">
    <source>
        <dbReference type="ARBA" id="ARBA00022801"/>
    </source>
</evidence>
<dbReference type="InterPro" id="IPR010766">
    <property type="entry name" value="DRTGG"/>
</dbReference>
<dbReference type="InterPro" id="IPR028979">
    <property type="entry name" value="Ser_kin/Pase_Hpr-like_N_sf"/>
</dbReference>
<dbReference type="GO" id="GO:0046872">
    <property type="term" value="F:metal ion binding"/>
    <property type="evidence" value="ECO:0007669"/>
    <property type="project" value="UniProtKB-KW"/>
</dbReference>
<proteinExistence type="predicted"/>
<dbReference type="InterPro" id="IPR038763">
    <property type="entry name" value="DHH_sf"/>
</dbReference>
<keyword evidence="4" id="KW-0378">Hydrolase</keyword>
<feature type="domain" description="CBS" evidence="9">
    <location>
        <begin position="67"/>
        <end position="128"/>
    </location>
</feature>
<evidence type="ECO:0000256" key="5">
    <source>
        <dbReference type="ARBA" id="ARBA00023211"/>
    </source>
</evidence>
<dbReference type="InterPro" id="IPR038222">
    <property type="entry name" value="DHHA2_dom_sf"/>
</dbReference>
<dbReference type="PANTHER" id="PTHR12112">
    <property type="entry name" value="BNIP - RELATED"/>
    <property type="match status" value="1"/>
</dbReference>
<dbReference type="GO" id="GO:0005737">
    <property type="term" value="C:cytoplasm"/>
    <property type="evidence" value="ECO:0007669"/>
    <property type="project" value="InterPro"/>
</dbReference>
<comment type="catalytic activity">
    <reaction evidence="7">
        <text>diphosphate + H2O = 2 phosphate + H(+)</text>
        <dbReference type="Rhea" id="RHEA:24576"/>
        <dbReference type="ChEBI" id="CHEBI:15377"/>
        <dbReference type="ChEBI" id="CHEBI:15378"/>
        <dbReference type="ChEBI" id="CHEBI:33019"/>
        <dbReference type="ChEBI" id="CHEBI:43474"/>
        <dbReference type="EC" id="3.6.1.1"/>
    </reaction>
</comment>
<reference evidence="10 11" key="1">
    <citation type="submission" date="2019-07" db="EMBL/GenBank/DDBJ databases">
        <title>Genomic Encyclopedia of Type Strains, Phase I: the one thousand microbial genomes (KMG-I) project.</title>
        <authorList>
            <person name="Kyrpides N."/>
        </authorList>
    </citation>
    <scope>NUCLEOTIDE SEQUENCE [LARGE SCALE GENOMIC DNA]</scope>
    <source>
        <strain evidence="10 11">DSM 13558</strain>
    </source>
</reference>
<dbReference type="GO" id="GO:0004427">
    <property type="term" value="F:inorganic diphosphate phosphatase activity"/>
    <property type="evidence" value="ECO:0007669"/>
    <property type="project" value="UniProtKB-EC"/>
</dbReference>
<dbReference type="RefSeq" id="WP_145085785.1">
    <property type="nucleotide sequence ID" value="NZ_DAMBUX010000006.1"/>
</dbReference>
<keyword evidence="11" id="KW-1185">Reference proteome</keyword>
<evidence type="ECO:0000256" key="2">
    <source>
        <dbReference type="ARBA" id="ARBA00012146"/>
    </source>
</evidence>
<dbReference type="PROSITE" id="PS51371">
    <property type="entry name" value="CBS"/>
    <property type="match status" value="1"/>
</dbReference>
<evidence type="ECO:0000256" key="7">
    <source>
        <dbReference type="ARBA" id="ARBA00047820"/>
    </source>
</evidence>
<dbReference type="Gene3D" id="3.40.1390.20">
    <property type="entry name" value="HprK N-terminal domain-like"/>
    <property type="match status" value="1"/>
</dbReference>
<dbReference type="AlphaFoldDB" id="A0A562J477"/>